<dbReference type="EMBL" id="JAXOVC010000001">
    <property type="protein sequence ID" value="KAK4508509.1"/>
    <property type="molecule type" value="Genomic_DNA"/>
</dbReference>
<keyword evidence="3" id="KW-0472">Membrane</keyword>
<comment type="similarity">
    <text evidence="2">Belongs to the ustYa family.</text>
</comment>
<evidence type="ECO:0000313" key="4">
    <source>
        <dbReference type="EMBL" id="KAK4508509.1"/>
    </source>
</evidence>
<evidence type="ECO:0000313" key="5">
    <source>
        <dbReference type="Proteomes" id="UP001305779"/>
    </source>
</evidence>
<comment type="pathway">
    <text evidence="1">Mycotoxin biosynthesis.</text>
</comment>
<evidence type="ECO:0000256" key="2">
    <source>
        <dbReference type="ARBA" id="ARBA00035112"/>
    </source>
</evidence>
<keyword evidence="3" id="KW-0812">Transmembrane</keyword>
<accession>A0ABR0F3H8</accession>
<organism evidence="4 5">
    <name type="scientific">Zasmidium cellare</name>
    <name type="common">Wine cellar mold</name>
    <name type="synonym">Racodium cellare</name>
    <dbReference type="NCBI Taxonomy" id="395010"/>
    <lineage>
        <taxon>Eukaryota</taxon>
        <taxon>Fungi</taxon>
        <taxon>Dikarya</taxon>
        <taxon>Ascomycota</taxon>
        <taxon>Pezizomycotina</taxon>
        <taxon>Dothideomycetes</taxon>
        <taxon>Dothideomycetidae</taxon>
        <taxon>Mycosphaerellales</taxon>
        <taxon>Mycosphaerellaceae</taxon>
        <taxon>Zasmidium</taxon>
    </lineage>
</organism>
<evidence type="ECO:0000256" key="3">
    <source>
        <dbReference type="SAM" id="Phobius"/>
    </source>
</evidence>
<dbReference type="Proteomes" id="UP001305779">
    <property type="component" value="Unassembled WGS sequence"/>
</dbReference>
<dbReference type="PANTHER" id="PTHR33365">
    <property type="entry name" value="YALI0B05434P"/>
    <property type="match status" value="1"/>
</dbReference>
<sequence length="217" mass="24981">MPRPNFEQEDSDAASTENLLKHPEDFIPYPWLKREPSKSWKLIALYATAATLYGLIATGGIFYLWFSRGEDLIYSPASPIVEFETRVFDPHLRGDPDFFGPPSAEVDSNWQEVMSASTIHLSEADRQHFDRNLPMVRLPDGTYVGQLMVYHELHCLKRLYQYMNAEYYFPNLTQHDREMNKMHTGPSFPEGKGTKIGFGDENIDDMGKIINLNSPDR</sequence>
<protein>
    <submittedName>
        <fullName evidence="4">Uncharacterized protein</fullName>
    </submittedName>
</protein>
<keyword evidence="5" id="KW-1185">Reference proteome</keyword>
<evidence type="ECO:0000256" key="1">
    <source>
        <dbReference type="ARBA" id="ARBA00004685"/>
    </source>
</evidence>
<gene>
    <name evidence="4" type="ORF">PRZ48_002248</name>
</gene>
<proteinExistence type="inferred from homology"/>
<reference evidence="4 5" key="1">
    <citation type="journal article" date="2023" name="G3 (Bethesda)">
        <title>A chromosome-level genome assembly of Zasmidium syzygii isolated from banana leaves.</title>
        <authorList>
            <person name="van Westerhoven A.C."/>
            <person name="Mehrabi R."/>
            <person name="Talebi R."/>
            <person name="Steentjes M.B.F."/>
            <person name="Corcolon B."/>
            <person name="Chong P.A."/>
            <person name="Kema G.H.J."/>
            <person name="Seidl M.F."/>
        </authorList>
    </citation>
    <scope>NUCLEOTIDE SEQUENCE [LARGE SCALE GENOMIC DNA]</scope>
    <source>
        <strain evidence="4 5">P124</strain>
    </source>
</reference>
<name>A0ABR0F3H8_ZASCE</name>
<keyword evidence="3" id="KW-1133">Transmembrane helix</keyword>
<comment type="caution">
    <text evidence="4">The sequence shown here is derived from an EMBL/GenBank/DDBJ whole genome shotgun (WGS) entry which is preliminary data.</text>
</comment>
<feature type="transmembrane region" description="Helical" evidence="3">
    <location>
        <begin position="43"/>
        <end position="66"/>
    </location>
</feature>
<dbReference type="InterPro" id="IPR021765">
    <property type="entry name" value="UstYa-like"/>
</dbReference>
<dbReference type="PANTHER" id="PTHR33365:SF4">
    <property type="entry name" value="CYCLOCHLOROTINE BIOSYNTHESIS PROTEIN O"/>
    <property type="match status" value="1"/>
</dbReference>
<dbReference type="Pfam" id="PF11807">
    <property type="entry name" value="UstYa"/>
    <property type="match status" value="1"/>
</dbReference>